<reference evidence="1 2" key="1">
    <citation type="submission" date="2017-01" db="EMBL/GenBank/DDBJ databases">
        <title>Whole-Genome Shotgun Sequencing of Two beta-Proteobacterial Species in Search of the Bulgecin Biosynthetic Cluster.</title>
        <authorList>
            <person name="Horsman M.E."/>
            <person name="Marous D.R."/>
            <person name="Li R."/>
            <person name="Oliver R.A."/>
            <person name="Byun B."/>
            <person name="Emrich S.J."/>
            <person name="Boggess B."/>
            <person name="Townsend C.A."/>
            <person name="Mobashery S."/>
        </authorList>
    </citation>
    <scope>NUCLEOTIDE SEQUENCE [LARGE SCALE GENOMIC DNA]</scope>
    <source>
        <strain evidence="1 2">ATCC 31433</strain>
    </source>
</reference>
<comment type="caution">
    <text evidence="1">The sequence shown here is derived from an EMBL/GenBank/DDBJ whole genome shotgun (WGS) entry which is preliminary data.</text>
</comment>
<dbReference type="Pfam" id="PF14433">
    <property type="entry name" value="SUKH-3"/>
    <property type="match status" value="1"/>
</dbReference>
<name>A0A2A4FMU1_9BURK</name>
<dbReference type="Proteomes" id="UP000217994">
    <property type="component" value="Unassembled WGS sequence"/>
</dbReference>
<protein>
    <submittedName>
        <fullName evidence="1">Argininosuccinate synthase</fullName>
    </submittedName>
</protein>
<sequence>MIHVPSSVRPLFVHAGWRPVDEGGADAAAREHPGAAILREFDGLTVSVEPDDATGETCARTGLAFHALARKDEQILVWEQALRTTMIGVGEDDRGYHEFYADAHGRIFSTNCVVDGVYLCGYSFDEAVERLLLGRRATPLLLDGQASIPYYGEQLTRDDPRVMTAGQLASVGR</sequence>
<dbReference type="AlphaFoldDB" id="A0A2A4FMU1"/>
<accession>A0A2A4FMU1</accession>
<gene>
    <name evidence="1" type="ORF">BZL54_02260</name>
</gene>
<dbReference type="InterPro" id="IPR025850">
    <property type="entry name" value="SUKH-3"/>
</dbReference>
<evidence type="ECO:0000313" key="1">
    <source>
        <dbReference type="EMBL" id="PCE33992.1"/>
    </source>
</evidence>
<proteinExistence type="predicted"/>
<evidence type="ECO:0000313" key="2">
    <source>
        <dbReference type="Proteomes" id="UP000217994"/>
    </source>
</evidence>
<dbReference type="EMBL" id="MTZU01000007">
    <property type="protein sequence ID" value="PCE33992.1"/>
    <property type="molecule type" value="Genomic_DNA"/>
</dbReference>
<organism evidence="1 2">
    <name type="scientific">Burkholderia ubonensis subsp. mesacidophila</name>
    <dbReference type="NCBI Taxonomy" id="265293"/>
    <lineage>
        <taxon>Bacteria</taxon>
        <taxon>Pseudomonadati</taxon>
        <taxon>Pseudomonadota</taxon>
        <taxon>Betaproteobacteria</taxon>
        <taxon>Burkholderiales</taxon>
        <taxon>Burkholderiaceae</taxon>
        <taxon>Burkholderia</taxon>
        <taxon>Burkholderia cepacia complex</taxon>
    </lineage>
</organism>